<dbReference type="EMBL" id="BDQG01000001">
    <property type="protein sequence ID" value="GAW68079.1"/>
    <property type="molecule type" value="Genomic_DNA"/>
</dbReference>
<dbReference type="PANTHER" id="PTHR30348">
    <property type="entry name" value="UNCHARACTERIZED PROTEIN YECE"/>
    <property type="match status" value="1"/>
</dbReference>
<organism evidence="1 2">
    <name type="scientific">Geoanaerobacter pelophilus</name>
    <dbReference type="NCBI Taxonomy" id="60036"/>
    <lineage>
        <taxon>Bacteria</taxon>
        <taxon>Pseudomonadati</taxon>
        <taxon>Thermodesulfobacteriota</taxon>
        <taxon>Desulfuromonadia</taxon>
        <taxon>Geobacterales</taxon>
        <taxon>Geobacteraceae</taxon>
        <taxon>Geoanaerobacter</taxon>
    </lineage>
</organism>
<dbReference type="InterPro" id="IPR002763">
    <property type="entry name" value="DUF72"/>
</dbReference>
<reference evidence="2" key="2">
    <citation type="submission" date="2017-05" db="EMBL/GenBank/DDBJ databases">
        <title>Draft genome sequence of Geobacter pelophilus, a iron(III)-reducing bacteria.</title>
        <authorList>
            <person name="Aoyagi T."/>
            <person name="Koike H."/>
            <person name="Morita T."/>
            <person name="Sato Y."/>
            <person name="Habe H."/>
            <person name="Hori T."/>
        </authorList>
    </citation>
    <scope>NUCLEOTIDE SEQUENCE [LARGE SCALE GENOMIC DNA]</scope>
    <source>
        <strain evidence="2">Drf2</strain>
    </source>
</reference>
<evidence type="ECO:0000313" key="1">
    <source>
        <dbReference type="EMBL" id="GAW68079.1"/>
    </source>
</evidence>
<dbReference type="RefSeq" id="WP_085814254.1">
    <property type="nucleotide sequence ID" value="NZ_BDQG01000001.1"/>
</dbReference>
<dbReference type="SUPFAM" id="SSF117396">
    <property type="entry name" value="TM1631-like"/>
    <property type="match status" value="1"/>
</dbReference>
<dbReference type="Gene3D" id="3.20.20.410">
    <property type="entry name" value="Protein of unknown function UPF0759"/>
    <property type="match status" value="1"/>
</dbReference>
<name>A0ABQ0MLX8_9BACT</name>
<protein>
    <recommendedName>
        <fullName evidence="3">DUF72 domain-containing protein</fullName>
    </recommendedName>
</protein>
<proteinExistence type="predicted"/>
<evidence type="ECO:0008006" key="3">
    <source>
        <dbReference type="Google" id="ProtNLM"/>
    </source>
</evidence>
<dbReference type="Proteomes" id="UP000194153">
    <property type="component" value="Unassembled WGS sequence"/>
</dbReference>
<gene>
    <name evidence="1" type="ORF">GPEL0_01r4248</name>
</gene>
<evidence type="ECO:0000313" key="2">
    <source>
        <dbReference type="Proteomes" id="UP000194153"/>
    </source>
</evidence>
<accession>A0ABQ0MLX8</accession>
<sequence>MSLYVGTSGYSYKEWKGIFYPAELPERQMLHYYGGVFRSVEINNTFHRMPTQALLQSWSQEVPVGFKFALKAPQRITHLQRLKGVDDSVSYLFDVAGSLGERLGPVLFQLPPSLKKDLPLLRDFLALLPPGARASLQFRHRSWMDDEVFELLRRNDAALCIADLEDEVETPVVATASWGYLRLRRQEYGEAELRRWTELVARQNWQDAFVFFKHEESAQGPLLAKKFLEVAGVGRGEERGAEKSRSR</sequence>
<keyword evidence="2" id="KW-1185">Reference proteome</keyword>
<dbReference type="InterPro" id="IPR036520">
    <property type="entry name" value="UPF0759_sf"/>
</dbReference>
<dbReference type="PANTHER" id="PTHR30348:SF4">
    <property type="entry name" value="DUF72 DOMAIN-CONTAINING PROTEIN"/>
    <property type="match status" value="1"/>
</dbReference>
<dbReference type="Pfam" id="PF01904">
    <property type="entry name" value="DUF72"/>
    <property type="match status" value="1"/>
</dbReference>
<comment type="caution">
    <text evidence="1">The sequence shown here is derived from an EMBL/GenBank/DDBJ whole genome shotgun (WGS) entry which is preliminary data.</text>
</comment>
<reference evidence="1 2" key="1">
    <citation type="submission" date="2017-04" db="EMBL/GenBank/DDBJ databases">
        <authorList>
            <consortium name="Geobacter pelophilus Genome Sequencing"/>
            <person name="Aoyagi T."/>
            <person name="Koike H."/>
            <person name="Hori T."/>
        </authorList>
    </citation>
    <scope>NUCLEOTIDE SEQUENCE [LARGE SCALE GENOMIC DNA]</scope>
    <source>
        <strain evidence="1 2">Drf2</strain>
    </source>
</reference>